<sequence precursor="true">MFFSRTLSFTLIALLVVCLSETAHANVEQKSQSPETRLMQCPLPEFDDIAIGIPEVVDSTIRISSLQASIQQDQIALFNGSVILVDKSQKIVADQLSFNRLKMQIEAIGNIHYQGKQINIFANTLSASKIDKSTEMTAASYQLDCNPGHGTAAKLSINSDGMLSLVDSTFTTCLQEVPDWQIKASEINLSSKGDFGEAYHAQFRVLDVPILYVPYFSFPISKERLTGFLYPELSTSSNLGVEFSAPFYWNIAENYDATITPRYMSDRGTQLQTEFRYLMDQQSGKIDLEYLNNDKKIKTNDDPRYLARFQHVGTFSEDFRAYIDYTTISDDNYLVDIGSKQYNSNDAYLYQIGELAYFGEQWQAKLQLQDFEVLGDHQPSYKTLPHIELSAQQPLNFLSGQFELYSEMTSFEASEKDQVEANRYHVEAGFTFPITRPAWFLNSEVKLMHTYYQQDNITAGSSLEETVERTLPKVRIHAGVNFDRQLLAFGQSYRHTLEPQLQYLYVPDKDQSNIGLYDTTILQDDFHGIFRDTRYSGLDRIAAANQFTWGITSRLLDEENLEIVRVSLGRIQYLGENNTDLANDALLTDNGGIDNKQSSVAADLFYRINHQWQVSGDIQYNTLEDFTNKGQVNIDYQINKYNLIQLNHRYTRNVSGDSLEQASLLTSIAINENWAFVGRLTQDLQQDRSLESYAGFQYESCCWAVRIAYQRHINSNLDAASFVSDGREEFDTGISIKLIIKGLDGKQSAIGTQEMFDKSIFGYKRPYYLQN</sequence>
<comment type="caution">
    <text evidence="7">The sequence shown here is derived from an EMBL/GenBank/DDBJ whole genome shotgun (WGS) entry which is preliminary data.</text>
</comment>
<dbReference type="InterPro" id="IPR020889">
    <property type="entry name" value="LipoPS_assembly_LptD"/>
</dbReference>
<dbReference type="HAMAP" id="MF_01411">
    <property type="entry name" value="LPS_assembly_LptD"/>
    <property type="match status" value="1"/>
</dbReference>
<comment type="function">
    <text evidence="4">Together with LptE, is involved in the assembly of lipopolysaccharide (LPS) at the surface of the outer membrane.</text>
</comment>
<comment type="similarity">
    <text evidence="4">Belongs to the LptD family.</text>
</comment>
<keyword evidence="8" id="KW-1185">Reference proteome</keyword>
<evidence type="ECO:0000313" key="7">
    <source>
        <dbReference type="EMBL" id="TWX70638.1"/>
    </source>
</evidence>
<dbReference type="GO" id="GO:0009279">
    <property type="term" value="C:cell outer membrane"/>
    <property type="evidence" value="ECO:0007669"/>
    <property type="project" value="UniProtKB-SubCell"/>
</dbReference>
<dbReference type="Pfam" id="PF04453">
    <property type="entry name" value="LptD"/>
    <property type="match status" value="1"/>
</dbReference>
<proteinExistence type="inferred from homology"/>
<evidence type="ECO:0000259" key="6">
    <source>
        <dbReference type="Pfam" id="PF04453"/>
    </source>
</evidence>
<dbReference type="InterPro" id="IPR005653">
    <property type="entry name" value="OstA-like_N"/>
</dbReference>
<dbReference type="GO" id="GO:0015920">
    <property type="term" value="P:lipopolysaccharide transport"/>
    <property type="evidence" value="ECO:0007669"/>
    <property type="project" value="InterPro"/>
</dbReference>
<dbReference type="PANTHER" id="PTHR30189:SF1">
    <property type="entry name" value="LPS-ASSEMBLY PROTEIN LPTD"/>
    <property type="match status" value="1"/>
</dbReference>
<evidence type="ECO:0000256" key="1">
    <source>
        <dbReference type="ARBA" id="ARBA00022729"/>
    </source>
</evidence>
<dbReference type="Proteomes" id="UP000321822">
    <property type="component" value="Unassembled WGS sequence"/>
</dbReference>
<evidence type="ECO:0000259" key="5">
    <source>
        <dbReference type="Pfam" id="PF03968"/>
    </source>
</evidence>
<dbReference type="EMBL" id="VOLT01000002">
    <property type="protein sequence ID" value="TWX70638.1"/>
    <property type="molecule type" value="Genomic_DNA"/>
</dbReference>
<reference evidence="7 8" key="1">
    <citation type="submission" date="2019-07" db="EMBL/GenBank/DDBJ databases">
        <title>Genomes of sea-ice associated Colwellia species.</title>
        <authorList>
            <person name="Bowman J.P."/>
        </authorList>
    </citation>
    <scope>NUCLEOTIDE SEQUENCE [LARGE SCALE GENOMIC DNA]</scope>
    <source>
        <strain evidence="7 8">ACAM 459</strain>
    </source>
</reference>
<dbReference type="Pfam" id="PF03968">
    <property type="entry name" value="LptD_N"/>
    <property type="match status" value="1"/>
</dbReference>
<feature type="signal peptide" evidence="4">
    <location>
        <begin position="1"/>
        <end position="25"/>
    </location>
</feature>
<dbReference type="AlphaFoldDB" id="A0A5C6QPQ0"/>
<dbReference type="GO" id="GO:0043165">
    <property type="term" value="P:Gram-negative-bacterium-type cell outer membrane assembly"/>
    <property type="evidence" value="ECO:0007669"/>
    <property type="project" value="UniProtKB-UniRule"/>
</dbReference>
<keyword evidence="2 4" id="KW-0472">Membrane</keyword>
<evidence type="ECO:0000256" key="3">
    <source>
        <dbReference type="ARBA" id="ARBA00023237"/>
    </source>
</evidence>
<dbReference type="InterPro" id="IPR007543">
    <property type="entry name" value="LptD_C"/>
</dbReference>
<accession>A0A5C6QPQ0</accession>
<gene>
    <name evidence="4 7" type="primary">lptD</name>
    <name evidence="7" type="ORF">ESZ36_02955</name>
</gene>
<dbReference type="InterPro" id="IPR050218">
    <property type="entry name" value="LptD"/>
</dbReference>
<comment type="subunit">
    <text evidence="4">Component of the lipopolysaccharide transport and assembly complex. Interacts with LptE and LptA.</text>
</comment>
<comment type="subcellular location">
    <subcellularLocation>
        <location evidence="4">Cell outer membrane</location>
    </subcellularLocation>
</comment>
<dbReference type="GO" id="GO:1990351">
    <property type="term" value="C:transporter complex"/>
    <property type="evidence" value="ECO:0007669"/>
    <property type="project" value="TreeGrafter"/>
</dbReference>
<dbReference type="PANTHER" id="PTHR30189">
    <property type="entry name" value="LPS-ASSEMBLY PROTEIN"/>
    <property type="match status" value="1"/>
</dbReference>
<keyword evidence="3 4" id="KW-0998">Cell outer membrane</keyword>
<feature type="domain" description="LptD C-terminal" evidence="6">
    <location>
        <begin position="304"/>
        <end position="674"/>
    </location>
</feature>
<feature type="chain" id="PRO_5023566043" description="LPS-assembly protein LptD" evidence="4">
    <location>
        <begin position="26"/>
        <end position="771"/>
    </location>
</feature>
<organism evidence="7 8">
    <name type="scientific">Colwellia demingiae</name>
    <dbReference type="NCBI Taxonomy" id="89401"/>
    <lineage>
        <taxon>Bacteria</taxon>
        <taxon>Pseudomonadati</taxon>
        <taxon>Pseudomonadota</taxon>
        <taxon>Gammaproteobacteria</taxon>
        <taxon>Alteromonadales</taxon>
        <taxon>Colwelliaceae</taxon>
        <taxon>Colwellia</taxon>
    </lineage>
</organism>
<protein>
    <recommendedName>
        <fullName evidence="4">LPS-assembly protein LptD</fullName>
    </recommendedName>
</protein>
<comment type="caution">
    <text evidence="4">Lacks conserved residue(s) required for the propagation of feature annotation.</text>
</comment>
<evidence type="ECO:0000256" key="2">
    <source>
        <dbReference type="ARBA" id="ARBA00023136"/>
    </source>
</evidence>
<name>A0A5C6QPQ0_9GAMM</name>
<feature type="domain" description="Organic solvent tolerance-like N-terminal" evidence="5">
    <location>
        <begin position="65"/>
        <end position="191"/>
    </location>
</feature>
<keyword evidence="1 4" id="KW-0732">Signal</keyword>
<dbReference type="OrthoDB" id="9760225at2"/>
<evidence type="ECO:0000256" key="4">
    <source>
        <dbReference type="HAMAP-Rule" id="MF_01411"/>
    </source>
</evidence>
<evidence type="ECO:0000313" key="8">
    <source>
        <dbReference type="Proteomes" id="UP000321822"/>
    </source>
</evidence>
<dbReference type="RefSeq" id="WP_146783358.1">
    <property type="nucleotide sequence ID" value="NZ_VOLT01000002.1"/>
</dbReference>